<dbReference type="KEGG" id="epa:110254341"/>
<dbReference type="InterPro" id="IPR050637">
    <property type="entry name" value="NLRP_innate_immun_reg"/>
</dbReference>
<reference evidence="8" key="1">
    <citation type="submission" date="2022-11" db="UniProtKB">
        <authorList>
            <consortium name="EnsemblMetazoa"/>
        </authorList>
    </citation>
    <scope>IDENTIFICATION</scope>
</reference>
<dbReference type="InterPro" id="IPR007111">
    <property type="entry name" value="NACHT_NTPase"/>
</dbReference>
<dbReference type="Gene3D" id="3.40.50.300">
    <property type="entry name" value="P-loop containing nucleotide triphosphate hydrolases"/>
    <property type="match status" value="1"/>
</dbReference>
<dbReference type="PANTHER" id="PTHR45690:SF19">
    <property type="entry name" value="NACHT, LRR AND PYD DOMAINS-CONTAINING PROTEIN 3"/>
    <property type="match status" value="1"/>
</dbReference>
<comment type="similarity">
    <text evidence="2">Belongs to the NLRP family.</text>
</comment>
<evidence type="ECO:0000313" key="8">
    <source>
        <dbReference type="EnsemblMetazoa" id="XP_020916977.2"/>
    </source>
</evidence>
<evidence type="ECO:0000256" key="4">
    <source>
        <dbReference type="ARBA" id="ARBA00022737"/>
    </source>
</evidence>
<protein>
    <recommendedName>
        <fullName evidence="7">NACHT domain-containing protein</fullName>
    </recommendedName>
</protein>
<dbReference type="GO" id="GO:0005524">
    <property type="term" value="F:ATP binding"/>
    <property type="evidence" value="ECO:0007669"/>
    <property type="project" value="UniProtKB-KW"/>
</dbReference>
<evidence type="ECO:0000256" key="3">
    <source>
        <dbReference type="ARBA" id="ARBA00022490"/>
    </source>
</evidence>
<evidence type="ECO:0000256" key="1">
    <source>
        <dbReference type="ARBA" id="ARBA00004496"/>
    </source>
</evidence>
<dbReference type="OrthoDB" id="120976at2759"/>
<dbReference type="Gene3D" id="3.80.10.10">
    <property type="entry name" value="Ribonuclease Inhibitor"/>
    <property type="match status" value="1"/>
</dbReference>
<dbReference type="RefSeq" id="XP_020916977.2">
    <property type="nucleotide sequence ID" value="XM_021061318.2"/>
</dbReference>
<dbReference type="GO" id="GO:0005829">
    <property type="term" value="C:cytosol"/>
    <property type="evidence" value="ECO:0007669"/>
    <property type="project" value="UniProtKB-SubCell"/>
</dbReference>
<dbReference type="Pfam" id="PF05729">
    <property type="entry name" value="NACHT"/>
    <property type="match status" value="1"/>
</dbReference>
<sequence length="506" mass="57819">MIDEKVMTHIAQHSDQLFIIFDGYDEYKDHNELLGDFEGQFENDTKTKMPVAALISKVIQRKILRDSVIIITSRPGEADELDKKLQFDRCVEITGFSDEQVLQYVEKYFNSKPEEVKKMAMEKVRATAHYMSFGRVPLRCLFVCQVIEYEIQNNITRDNSIPLKVTQFYCEVIRCLERNNREIRSLDEEAMLLAVEKTLDNFSKLAAQLAEQNRFTFSQKDLKKLKLPEVEISYLKSSNLIFCYPVASDSPFPQSTLEYSFSHLSIQEFFVACHLVKKRAMAAQETSDMVHIFTSGLLGLDQENNNDKCMSKVLKSVCKQGMGLLRQRVVLLRCLHEYGLEKEFTRQELTTNRDYRYWNSGGWIGLGGVTDTDCDVLAMLLESTATSISSPPDTLFIVNSQITITMLNRLLSSLHSNSTITVLGLRSCSLNDDHVKCLCNHFNNTHITSLSLSHNNITDVGVHHIVHNIASKITFLDLQDNPVSVEVSKSSEQFCQDNYPGLEFYI</sequence>
<dbReference type="Proteomes" id="UP000887567">
    <property type="component" value="Unplaced"/>
</dbReference>
<dbReference type="GeneID" id="110254341"/>
<evidence type="ECO:0000256" key="5">
    <source>
        <dbReference type="ARBA" id="ARBA00022741"/>
    </source>
</evidence>
<dbReference type="InterPro" id="IPR001611">
    <property type="entry name" value="Leu-rich_rpt"/>
</dbReference>
<evidence type="ECO:0000256" key="6">
    <source>
        <dbReference type="ARBA" id="ARBA00022840"/>
    </source>
</evidence>
<keyword evidence="3" id="KW-0963">Cytoplasm</keyword>
<dbReference type="AlphaFoldDB" id="A0A913Y8W4"/>
<keyword evidence="5" id="KW-0547">Nucleotide-binding</keyword>
<feature type="domain" description="NACHT" evidence="7">
    <location>
        <begin position="4"/>
        <end position="111"/>
    </location>
</feature>
<dbReference type="InterPro" id="IPR032675">
    <property type="entry name" value="LRR_dom_sf"/>
</dbReference>
<name>A0A913Y8W4_EXADI</name>
<keyword evidence="4" id="KW-0677">Repeat</keyword>
<evidence type="ECO:0000256" key="2">
    <source>
        <dbReference type="ARBA" id="ARBA00008665"/>
    </source>
</evidence>
<evidence type="ECO:0000313" key="9">
    <source>
        <dbReference type="Proteomes" id="UP000887567"/>
    </source>
</evidence>
<proteinExistence type="inferred from homology"/>
<dbReference type="Pfam" id="PF13516">
    <property type="entry name" value="LRR_6"/>
    <property type="match status" value="1"/>
</dbReference>
<dbReference type="PANTHER" id="PTHR45690">
    <property type="entry name" value="NACHT, LRR AND PYD DOMAINS-CONTAINING PROTEIN 12"/>
    <property type="match status" value="1"/>
</dbReference>
<dbReference type="InterPro" id="IPR027417">
    <property type="entry name" value="P-loop_NTPase"/>
</dbReference>
<dbReference type="EnsemblMetazoa" id="XM_021061318.2">
    <property type="protein sequence ID" value="XP_020916977.2"/>
    <property type="gene ID" value="LOC110254341"/>
</dbReference>
<evidence type="ECO:0000259" key="7">
    <source>
        <dbReference type="Pfam" id="PF05729"/>
    </source>
</evidence>
<dbReference type="SUPFAM" id="SSF52047">
    <property type="entry name" value="RNI-like"/>
    <property type="match status" value="1"/>
</dbReference>
<accession>A0A913Y8W4</accession>
<keyword evidence="6" id="KW-0067">ATP-binding</keyword>
<organism evidence="8 9">
    <name type="scientific">Exaiptasia diaphana</name>
    <name type="common">Tropical sea anemone</name>
    <name type="synonym">Aiptasia pulchella</name>
    <dbReference type="NCBI Taxonomy" id="2652724"/>
    <lineage>
        <taxon>Eukaryota</taxon>
        <taxon>Metazoa</taxon>
        <taxon>Cnidaria</taxon>
        <taxon>Anthozoa</taxon>
        <taxon>Hexacorallia</taxon>
        <taxon>Actiniaria</taxon>
        <taxon>Aiptasiidae</taxon>
        <taxon>Exaiptasia</taxon>
    </lineage>
</organism>
<keyword evidence="9" id="KW-1185">Reference proteome</keyword>
<comment type="subcellular location">
    <subcellularLocation>
        <location evidence="1">Cytoplasm</location>
    </subcellularLocation>
</comment>